<dbReference type="InterPro" id="IPR029058">
    <property type="entry name" value="AB_hydrolase_fold"/>
</dbReference>
<evidence type="ECO:0000256" key="1">
    <source>
        <dbReference type="ARBA" id="ARBA00010515"/>
    </source>
</evidence>
<dbReference type="AlphaFoldDB" id="A0A5N6R076"/>
<protein>
    <recommendedName>
        <fullName evidence="2">Alpha/beta hydrolase fold-3 domain-containing protein</fullName>
    </recommendedName>
</protein>
<dbReference type="Pfam" id="PF07859">
    <property type="entry name" value="Abhydrolase_3"/>
    <property type="match status" value="1"/>
</dbReference>
<reference evidence="3 4" key="1">
    <citation type="submission" date="2019-06" db="EMBL/GenBank/DDBJ databases">
        <title>A chromosomal-level reference genome of Carpinus fangiana (Coryloideae, Betulaceae).</title>
        <authorList>
            <person name="Yang X."/>
            <person name="Wang Z."/>
            <person name="Zhang L."/>
            <person name="Hao G."/>
            <person name="Liu J."/>
            <person name="Yang Y."/>
        </authorList>
    </citation>
    <scope>NUCLEOTIDE SEQUENCE [LARGE SCALE GENOMIC DNA]</scope>
    <source>
        <strain evidence="3">Cfa_2016G</strain>
        <tissue evidence="3">Leaf</tissue>
    </source>
</reference>
<comment type="similarity">
    <text evidence="1">Belongs to the 'GDXG' lipolytic enzyme family.</text>
</comment>
<dbReference type="Gene3D" id="3.40.50.1820">
    <property type="entry name" value="alpha/beta hydrolase"/>
    <property type="match status" value="1"/>
</dbReference>
<organism evidence="3 4">
    <name type="scientific">Carpinus fangiana</name>
    <dbReference type="NCBI Taxonomy" id="176857"/>
    <lineage>
        <taxon>Eukaryota</taxon>
        <taxon>Viridiplantae</taxon>
        <taxon>Streptophyta</taxon>
        <taxon>Embryophyta</taxon>
        <taxon>Tracheophyta</taxon>
        <taxon>Spermatophyta</taxon>
        <taxon>Magnoliopsida</taxon>
        <taxon>eudicotyledons</taxon>
        <taxon>Gunneridae</taxon>
        <taxon>Pentapetalae</taxon>
        <taxon>rosids</taxon>
        <taxon>fabids</taxon>
        <taxon>Fagales</taxon>
        <taxon>Betulaceae</taxon>
        <taxon>Carpinus</taxon>
    </lineage>
</organism>
<keyword evidence="4" id="KW-1185">Reference proteome</keyword>
<dbReference type="PANTHER" id="PTHR23024:SF24">
    <property type="entry name" value="ALPHA_BETA HYDROLASE FOLD-3 DOMAIN-CONTAINING PROTEIN"/>
    <property type="match status" value="1"/>
</dbReference>
<sequence>MSRSDKNVEQSGNPKPNIPWNVKLYTRALSCIFDASFRPNVSLNRGLVNFFDFKASPSSNPLNGVASSDITVDPSRNLWFRLYNPAPAPTPTPTPTGSDPNDVVAMPVIVFFHGGGFVIGHANSISVDKQARQVARELRAIVVSVDYRLAPEHRFPCQYEDGFDALRFIDEMDGPDLPANADLDRCFLAGESAGGNLAHYVAVRAGEYDFKRLKLLGLIAVQPFFGGEERAESEIRLSWGPTLRLDMTDWFWRAFLPEGSDRDHLAANVFGPNAGEISGVRFPAALVVIGGFDLLRDWDRRYYEGLKSSGKEVHLVDYPNAVHGFWNYGVRPEYCLFLEEVRAFMQKQMAK</sequence>
<gene>
    <name evidence="3" type="ORF">FH972_008042</name>
</gene>
<evidence type="ECO:0000313" key="4">
    <source>
        <dbReference type="Proteomes" id="UP000327013"/>
    </source>
</evidence>
<dbReference type="GO" id="GO:0052689">
    <property type="term" value="F:carboxylic ester hydrolase activity"/>
    <property type="evidence" value="ECO:0007669"/>
    <property type="project" value="TreeGrafter"/>
</dbReference>
<dbReference type="InterPro" id="IPR013094">
    <property type="entry name" value="AB_hydrolase_3"/>
</dbReference>
<dbReference type="GO" id="GO:0009860">
    <property type="term" value="P:pollen tube growth"/>
    <property type="evidence" value="ECO:0007669"/>
    <property type="project" value="TreeGrafter"/>
</dbReference>
<name>A0A5N6R076_9ROSI</name>
<evidence type="ECO:0000313" key="3">
    <source>
        <dbReference type="EMBL" id="KAE8022225.1"/>
    </source>
</evidence>
<dbReference type="InterPro" id="IPR050466">
    <property type="entry name" value="Carboxylest/Gibb_receptor"/>
</dbReference>
<dbReference type="SUPFAM" id="SSF53474">
    <property type="entry name" value="alpha/beta-Hydrolases"/>
    <property type="match status" value="1"/>
</dbReference>
<feature type="domain" description="Alpha/beta hydrolase fold-3" evidence="2">
    <location>
        <begin position="109"/>
        <end position="326"/>
    </location>
</feature>
<dbReference type="Proteomes" id="UP000327013">
    <property type="component" value="Chromosome 3"/>
</dbReference>
<proteinExistence type="inferred from homology"/>
<dbReference type="PANTHER" id="PTHR23024">
    <property type="entry name" value="ARYLACETAMIDE DEACETYLASE"/>
    <property type="match status" value="1"/>
</dbReference>
<dbReference type="OrthoDB" id="408631at2759"/>
<evidence type="ECO:0000259" key="2">
    <source>
        <dbReference type="Pfam" id="PF07859"/>
    </source>
</evidence>
<accession>A0A5N6R076</accession>
<dbReference type="EMBL" id="CM017323">
    <property type="protein sequence ID" value="KAE8022225.1"/>
    <property type="molecule type" value="Genomic_DNA"/>
</dbReference>